<gene>
    <name evidence="2" type="ORF">NCTC10485_00194</name>
</gene>
<dbReference type="RefSeq" id="WP_235666331.1">
    <property type="nucleotide sequence ID" value="NZ_AP022604.1"/>
</dbReference>
<reference evidence="2 3" key="1">
    <citation type="submission" date="2018-12" db="EMBL/GenBank/DDBJ databases">
        <authorList>
            <consortium name="Pathogen Informatics"/>
        </authorList>
    </citation>
    <scope>NUCLEOTIDE SEQUENCE [LARGE SCALE GENOMIC DNA]</scope>
    <source>
        <strain evidence="2 3">NCTC10485</strain>
    </source>
</reference>
<accession>A0A448HWU4</accession>
<feature type="region of interest" description="Disordered" evidence="1">
    <location>
        <begin position="1"/>
        <end position="20"/>
    </location>
</feature>
<keyword evidence="3" id="KW-1185">Reference proteome</keyword>
<name>A0A448HWU4_MYCCI</name>
<dbReference type="AlphaFoldDB" id="A0A448HWU4"/>
<evidence type="ECO:0000313" key="3">
    <source>
        <dbReference type="Proteomes" id="UP000282551"/>
    </source>
</evidence>
<feature type="compositionally biased region" description="Basic and acidic residues" evidence="1">
    <location>
        <begin position="1"/>
        <end position="10"/>
    </location>
</feature>
<dbReference type="Proteomes" id="UP000282551">
    <property type="component" value="Chromosome"/>
</dbReference>
<evidence type="ECO:0000313" key="2">
    <source>
        <dbReference type="EMBL" id="VEG44521.1"/>
    </source>
</evidence>
<dbReference type="EMBL" id="LR134355">
    <property type="protein sequence ID" value="VEG44521.1"/>
    <property type="molecule type" value="Genomic_DNA"/>
</dbReference>
<protein>
    <submittedName>
        <fullName evidence="2">Filamentation induced by cAMP protein fic</fullName>
    </submittedName>
</protein>
<organism evidence="2 3">
    <name type="scientific">Mycolicibacterium chitae</name>
    <name type="common">Mycobacterium chitae</name>
    <dbReference type="NCBI Taxonomy" id="1792"/>
    <lineage>
        <taxon>Bacteria</taxon>
        <taxon>Bacillati</taxon>
        <taxon>Actinomycetota</taxon>
        <taxon>Actinomycetes</taxon>
        <taxon>Mycobacteriales</taxon>
        <taxon>Mycobacteriaceae</taxon>
        <taxon>Mycolicibacterium</taxon>
    </lineage>
</organism>
<evidence type="ECO:0000256" key="1">
    <source>
        <dbReference type="SAM" id="MobiDB-lite"/>
    </source>
</evidence>
<sequence>MHWTRSRDGSYSRSSRRGGPYQVAIPPAIADVQVTLPTDVHAAAEGPRFDAELGGEIAPFSAQVLCSEWAGVFRS</sequence>
<proteinExistence type="predicted"/>